<gene>
    <name evidence="1" type="ordered locus">Vdis_2008</name>
</gene>
<organism evidence="1 2">
    <name type="scientific">Vulcanisaeta distributa (strain DSM 14429 / JCM 11212 / NBRC 100878 / IC-017)</name>
    <dbReference type="NCBI Taxonomy" id="572478"/>
    <lineage>
        <taxon>Archaea</taxon>
        <taxon>Thermoproteota</taxon>
        <taxon>Thermoprotei</taxon>
        <taxon>Thermoproteales</taxon>
        <taxon>Thermoproteaceae</taxon>
        <taxon>Vulcanisaeta</taxon>
    </lineage>
</organism>
<accession>E1QP15</accession>
<dbReference type="Proteomes" id="UP000006681">
    <property type="component" value="Chromosome"/>
</dbReference>
<dbReference type="KEGG" id="vdi:Vdis_2008"/>
<reference evidence="1 2" key="1">
    <citation type="journal article" date="2010" name="Stand. Genomic Sci.">
        <title>Complete genome sequence of Vulcanisaeta distributa type strain (IC-017).</title>
        <authorList>
            <person name="Mavromatis K."/>
            <person name="Sikorski J."/>
            <person name="Pabst E."/>
            <person name="Teshima H."/>
            <person name="Lapidus A."/>
            <person name="Lucas S."/>
            <person name="Nolan M."/>
            <person name="Glavina Del Rio T."/>
            <person name="Cheng J.F."/>
            <person name="Bruce D."/>
            <person name="Goodwin L."/>
            <person name="Pitluck S."/>
            <person name="Liolios K."/>
            <person name="Ivanova N."/>
            <person name="Mikhailova N."/>
            <person name="Pati A."/>
            <person name="Chen A."/>
            <person name="Palaniappan K."/>
            <person name="Land M."/>
            <person name="Hauser L."/>
            <person name="Chang Y.J."/>
            <person name="Jeffries C.D."/>
            <person name="Rohde M."/>
            <person name="Spring S."/>
            <person name="Goker M."/>
            <person name="Wirth R."/>
            <person name="Woyke T."/>
            <person name="Bristow J."/>
            <person name="Eisen J.A."/>
            <person name="Markowitz V."/>
            <person name="Hugenholtz P."/>
            <person name="Klenk H.P."/>
            <person name="Kyrpides N.C."/>
        </authorList>
    </citation>
    <scope>NUCLEOTIDE SEQUENCE [LARGE SCALE GENOMIC DNA]</scope>
    <source>
        <strain evidence="2">DSM 14429 / JCM 11212 / NBRC 100878 / IC-017</strain>
    </source>
</reference>
<evidence type="ECO:0000313" key="1">
    <source>
        <dbReference type="EMBL" id="ADN51380.1"/>
    </source>
</evidence>
<reference evidence="2" key="2">
    <citation type="journal article" date="2010" name="Stand. Genomic Sci.">
        <title>Complete genome sequence of Vulcanisaeta distributa type strain (IC-017T).</title>
        <authorList>
            <person name="Mavromatis K."/>
            <person name="Sikorski J."/>
            <person name="Pabst E."/>
            <person name="Teshima H."/>
            <person name="Lapidus A."/>
            <person name="Lucas S."/>
            <person name="Nolan M."/>
            <person name="Glavina Del Rio T."/>
            <person name="Cheng J."/>
            <person name="Bruce D."/>
            <person name="Goodwin L."/>
            <person name="Pitluck S."/>
            <person name="Liolios K."/>
            <person name="Ivanova N."/>
            <person name="Mikhailova N."/>
            <person name="Pati A."/>
            <person name="Chen A."/>
            <person name="Palaniappan K."/>
            <person name="Land M."/>
            <person name="Hauser L."/>
            <person name="Chang Y."/>
            <person name="Jeffries C."/>
            <person name="Rohde M."/>
            <person name="Spring S."/>
            <person name="Goker M."/>
            <person name="Wirth R."/>
            <person name="Woyke T."/>
            <person name="Bristow J."/>
            <person name="Eisen J."/>
            <person name="Markowitz V."/>
            <person name="Hugenholtz P."/>
            <person name="Klenk H."/>
            <person name="Kyrpides N."/>
        </authorList>
    </citation>
    <scope>NUCLEOTIDE SEQUENCE [LARGE SCALE GENOMIC DNA]</scope>
    <source>
        <strain evidence="2">DSM 14429 / JCM 11212 / NBRC 100878 / IC-017</strain>
    </source>
</reference>
<proteinExistence type="predicted"/>
<dbReference type="AlphaFoldDB" id="E1QP15"/>
<protein>
    <submittedName>
        <fullName evidence="1">Uncharacterized protein</fullName>
    </submittedName>
</protein>
<keyword evidence="2" id="KW-1185">Reference proteome</keyword>
<name>E1QP15_VULDI</name>
<dbReference type="HOGENOM" id="CLU_2784334_0_0_2"/>
<evidence type="ECO:0000313" key="2">
    <source>
        <dbReference type="Proteomes" id="UP000006681"/>
    </source>
</evidence>
<sequence>MCIAQDLKIACVKIDEDLIRKNRLCWGERDNSKYKCGGEINDLKTINEVIIILIEVLYRLLRWRVWIP</sequence>
<dbReference type="STRING" id="572478.Vdis_2008"/>
<dbReference type="EMBL" id="CP002100">
    <property type="protein sequence ID" value="ADN51380.1"/>
    <property type="molecule type" value="Genomic_DNA"/>
</dbReference>